<dbReference type="InterPro" id="IPR036388">
    <property type="entry name" value="WH-like_DNA-bd_sf"/>
</dbReference>
<reference evidence="8" key="3">
    <citation type="submission" date="2015-06" db="UniProtKB">
        <authorList>
            <consortium name="EnsemblMetazoa"/>
        </authorList>
    </citation>
    <scope>IDENTIFICATION</scope>
</reference>
<protein>
    <recommendedName>
        <fullName evidence="6">DEP domain-containing protein</fullName>
    </recommendedName>
</protein>
<dbReference type="EMBL" id="KB299568">
    <property type="protein sequence ID" value="ELU07844.1"/>
    <property type="molecule type" value="Genomic_DNA"/>
</dbReference>
<accession>R7UMT2</accession>
<evidence type="ECO:0000256" key="4">
    <source>
        <dbReference type="ARBA" id="ARBA00023136"/>
    </source>
</evidence>
<gene>
    <name evidence="7" type="ORF">CAPTEDRAFT_121915</name>
</gene>
<dbReference type="OrthoDB" id="2133778at2759"/>
<evidence type="ECO:0000313" key="7">
    <source>
        <dbReference type="EMBL" id="ELU07844.1"/>
    </source>
</evidence>
<dbReference type="GO" id="GO:0030514">
    <property type="term" value="P:negative regulation of BMP signaling pathway"/>
    <property type="evidence" value="ECO:0007669"/>
    <property type="project" value="TreeGrafter"/>
</dbReference>
<feature type="transmembrane region" description="Helical" evidence="5">
    <location>
        <begin position="326"/>
        <end position="348"/>
    </location>
</feature>
<feature type="transmembrane region" description="Helical" evidence="5">
    <location>
        <begin position="655"/>
        <end position="678"/>
    </location>
</feature>
<dbReference type="Pfam" id="PF03547">
    <property type="entry name" value="Mem_trans"/>
    <property type="match status" value="1"/>
</dbReference>
<feature type="transmembrane region" description="Helical" evidence="5">
    <location>
        <begin position="401"/>
        <end position="421"/>
    </location>
</feature>
<proteinExistence type="predicted"/>
<dbReference type="GO" id="GO:0035556">
    <property type="term" value="P:intracellular signal transduction"/>
    <property type="evidence" value="ECO:0007669"/>
    <property type="project" value="InterPro"/>
</dbReference>
<dbReference type="PANTHER" id="PTHR22829:SF5">
    <property type="entry name" value="INTEGRAL MEMBRANE PROTEIN GPR155"/>
    <property type="match status" value="1"/>
</dbReference>
<evidence type="ECO:0000256" key="1">
    <source>
        <dbReference type="ARBA" id="ARBA00004141"/>
    </source>
</evidence>
<feature type="transmembrane region" description="Helical" evidence="5">
    <location>
        <begin position="191"/>
        <end position="214"/>
    </location>
</feature>
<dbReference type="SMART" id="SM00049">
    <property type="entry name" value="DEP"/>
    <property type="match status" value="1"/>
</dbReference>
<sequence>MAIFYTALTNATQTPPPQSSPLENLYPAIVQCFVVISSGYLAGRTGSLSAPQAQGIGAYVSKFALPALLFRSMCTLELSSINWYFLSSFLLAKTAVFMAIFLVTLVFSKDDKMAQGGLYAIFATQSNDFALGYPIVSALYADSHPHFVDYLYLVAPISLVFLNPIGFTFLEINKARSPEERSQTKCKTAANVFLGVVSNPIIFMTVLGIGGNFAFNKKLPEVLDKIFQIFGDSYSATALFYLGHSMVGKVQKQSARSLVVMALLVVAKQICLPLVCRGLAELLLHWSPTAINQTERVDMESFAFLYGTFPTAPSVFLFASQYAIAMNVIATSLVVCTFLSGPLMFISAKMVMMRTVDPSNYMSIIHSTTLNVSALTMALSVWVLVVLFIGRRLNSVPHQMTVCLILSQMLFSLGVILNTYLPDIQLVNVINYTLVVLGTFSSRVWGAVIAISVCLIRVRGLCFLLSYRCVIMLVGFCIPTIFTAVLVILNAYFHTSKTKIDIHVFSLTVIELSLTMSLVSLSLICVIGAIIVLNRHNRLEIGAESRTVLTSEEEQTEESGPDLDTLEDRLALGRKLERRGVEIENTSEDLTTSSSLANTLLLPNGGRHEGCTSGGDRCTPEQHRKCAELVKKYKWNQDEIASAISRNEHQITRHVVLMVFLLISAFVELTVCVCRILRDNRNGIRIEIEFFNCVLMYGQGIFTFFIFGLETEVILSPFLRRVRRIFFGGPTILLPSIDDLPPETNELCRQFVTHHRDNCMKAIVGCRRYRLRRYRNVFLGTELVDWLLSIGLASDVTSAVEIGNKLLYGRIIQHVRREQVFCNQPYLYCFVHFESLAITTIET</sequence>
<evidence type="ECO:0000256" key="5">
    <source>
        <dbReference type="SAM" id="Phobius"/>
    </source>
</evidence>
<evidence type="ECO:0000313" key="8">
    <source>
        <dbReference type="EnsemblMetazoa" id="CapteP121915"/>
    </source>
</evidence>
<dbReference type="GO" id="GO:0055085">
    <property type="term" value="P:transmembrane transport"/>
    <property type="evidence" value="ECO:0007669"/>
    <property type="project" value="InterPro"/>
</dbReference>
<organism evidence="7">
    <name type="scientific">Capitella teleta</name>
    <name type="common">Polychaete worm</name>
    <dbReference type="NCBI Taxonomy" id="283909"/>
    <lineage>
        <taxon>Eukaryota</taxon>
        <taxon>Metazoa</taxon>
        <taxon>Spiralia</taxon>
        <taxon>Lophotrochozoa</taxon>
        <taxon>Annelida</taxon>
        <taxon>Polychaeta</taxon>
        <taxon>Sedentaria</taxon>
        <taxon>Scolecida</taxon>
        <taxon>Capitellidae</taxon>
        <taxon>Capitella</taxon>
    </lineage>
</organism>
<dbReference type="EMBL" id="AMQN01006922">
    <property type="status" value="NOT_ANNOTATED_CDS"/>
    <property type="molecule type" value="Genomic_DNA"/>
</dbReference>
<dbReference type="PROSITE" id="PS50186">
    <property type="entry name" value="DEP"/>
    <property type="match status" value="1"/>
</dbReference>
<feature type="transmembrane region" description="Helical" evidence="5">
    <location>
        <begin position="698"/>
        <end position="719"/>
    </location>
</feature>
<keyword evidence="3 5" id="KW-1133">Transmembrane helix</keyword>
<feature type="transmembrane region" description="Helical" evidence="5">
    <location>
        <begin position="258"/>
        <end position="280"/>
    </location>
</feature>
<name>R7UMT2_CAPTE</name>
<dbReference type="SUPFAM" id="SSF81321">
    <property type="entry name" value="Family A G protein-coupled receptor-like"/>
    <property type="match status" value="1"/>
</dbReference>
<dbReference type="GO" id="GO:0016020">
    <property type="term" value="C:membrane"/>
    <property type="evidence" value="ECO:0007669"/>
    <property type="project" value="UniProtKB-SubCell"/>
</dbReference>
<evidence type="ECO:0000256" key="3">
    <source>
        <dbReference type="ARBA" id="ARBA00022989"/>
    </source>
</evidence>
<dbReference type="Proteomes" id="UP000014760">
    <property type="component" value="Unassembled WGS sequence"/>
</dbReference>
<feature type="transmembrane region" description="Helical" evidence="5">
    <location>
        <begin position="300"/>
        <end position="319"/>
    </location>
</feature>
<dbReference type="InterPro" id="IPR036390">
    <property type="entry name" value="WH_DNA-bd_sf"/>
</dbReference>
<keyword evidence="9" id="KW-1185">Reference proteome</keyword>
<feature type="transmembrane region" description="Helical" evidence="5">
    <location>
        <begin position="147"/>
        <end position="170"/>
    </location>
</feature>
<reference evidence="9" key="1">
    <citation type="submission" date="2012-12" db="EMBL/GenBank/DDBJ databases">
        <authorList>
            <person name="Hellsten U."/>
            <person name="Grimwood J."/>
            <person name="Chapman J.A."/>
            <person name="Shapiro H."/>
            <person name="Aerts A."/>
            <person name="Otillar R.P."/>
            <person name="Terry A.Y."/>
            <person name="Boore J.L."/>
            <person name="Simakov O."/>
            <person name="Marletaz F."/>
            <person name="Cho S.-J."/>
            <person name="Edsinger-Gonzales E."/>
            <person name="Havlak P."/>
            <person name="Kuo D.-H."/>
            <person name="Larsson T."/>
            <person name="Lv J."/>
            <person name="Arendt D."/>
            <person name="Savage R."/>
            <person name="Osoegawa K."/>
            <person name="de Jong P."/>
            <person name="Lindberg D.R."/>
            <person name="Seaver E.C."/>
            <person name="Weisblat D.A."/>
            <person name="Putnam N.H."/>
            <person name="Grigoriev I.V."/>
            <person name="Rokhsar D.S."/>
        </authorList>
    </citation>
    <scope>NUCLEOTIDE SEQUENCE</scope>
    <source>
        <strain evidence="9">I ESC-2004</strain>
    </source>
</reference>
<dbReference type="Gene3D" id="1.10.10.10">
    <property type="entry name" value="Winged helix-like DNA-binding domain superfamily/Winged helix DNA-binding domain"/>
    <property type="match status" value="1"/>
</dbReference>
<dbReference type="EnsemblMetazoa" id="CapteT121915">
    <property type="protein sequence ID" value="CapteP121915"/>
    <property type="gene ID" value="CapteG121915"/>
</dbReference>
<dbReference type="OMA" id="RISMCRR"/>
<dbReference type="AlphaFoldDB" id="R7UMT2"/>
<feature type="domain" description="DEP" evidence="6">
    <location>
        <begin position="767"/>
        <end position="832"/>
    </location>
</feature>
<comment type="subcellular location">
    <subcellularLocation>
        <location evidence="1">Membrane</location>
        <topology evidence="1">Multi-pass membrane protein</topology>
    </subcellularLocation>
</comment>
<feature type="transmembrane region" description="Helical" evidence="5">
    <location>
        <begin position="85"/>
        <end position="107"/>
    </location>
</feature>
<feature type="transmembrane region" description="Helical" evidence="5">
    <location>
        <begin position="368"/>
        <end position="389"/>
    </location>
</feature>
<feature type="transmembrane region" description="Helical" evidence="5">
    <location>
        <begin position="513"/>
        <end position="533"/>
    </location>
</feature>
<dbReference type="InterPro" id="IPR000591">
    <property type="entry name" value="DEP_dom"/>
</dbReference>
<keyword evidence="2 5" id="KW-0812">Transmembrane</keyword>
<evidence type="ECO:0000313" key="9">
    <source>
        <dbReference type="Proteomes" id="UP000014760"/>
    </source>
</evidence>
<evidence type="ECO:0000259" key="6">
    <source>
        <dbReference type="PROSITE" id="PS50186"/>
    </source>
</evidence>
<dbReference type="PANTHER" id="PTHR22829">
    <property type="entry name" value="DEP DOMAIN PROTEIN"/>
    <property type="match status" value="1"/>
</dbReference>
<reference evidence="7 9" key="2">
    <citation type="journal article" date="2013" name="Nature">
        <title>Insights into bilaterian evolution from three spiralian genomes.</title>
        <authorList>
            <person name="Simakov O."/>
            <person name="Marletaz F."/>
            <person name="Cho S.J."/>
            <person name="Edsinger-Gonzales E."/>
            <person name="Havlak P."/>
            <person name="Hellsten U."/>
            <person name="Kuo D.H."/>
            <person name="Larsson T."/>
            <person name="Lv J."/>
            <person name="Arendt D."/>
            <person name="Savage R."/>
            <person name="Osoegawa K."/>
            <person name="de Jong P."/>
            <person name="Grimwood J."/>
            <person name="Chapman J.A."/>
            <person name="Shapiro H."/>
            <person name="Aerts A."/>
            <person name="Otillar R.P."/>
            <person name="Terry A.Y."/>
            <person name="Boore J.L."/>
            <person name="Grigoriev I.V."/>
            <person name="Lindberg D.R."/>
            <person name="Seaver E.C."/>
            <person name="Weisblat D.A."/>
            <person name="Putnam N.H."/>
            <person name="Rokhsar D.S."/>
        </authorList>
    </citation>
    <scope>NUCLEOTIDE SEQUENCE</scope>
    <source>
        <strain evidence="7 9">I ESC-2004</strain>
    </source>
</reference>
<feature type="transmembrane region" description="Helical" evidence="5">
    <location>
        <begin position="470"/>
        <end position="493"/>
    </location>
</feature>
<feature type="transmembrane region" description="Helical" evidence="5">
    <location>
        <begin position="226"/>
        <end position="246"/>
    </location>
</feature>
<keyword evidence="4 5" id="KW-0472">Membrane</keyword>
<dbReference type="SUPFAM" id="SSF46785">
    <property type="entry name" value="Winged helix' DNA-binding domain"/>
    <property type="match status" value="1"/>
</dbReference>
<dbReference type="Pfam" id="PF00610">
    <property type="entry name" value="DEP"/>
    <property type="match status" value="1"/>
</dbReference>
<dbReference type="FunCoup" id="R7UMT2">
    <property type="interactions" value="287"/>
</dbReference>
<dbReference type="InterPro" id="IPR051832">
    <property type="entry name" value="mTOR-Rac_regulators"/>
</dbReference>
<dbReference type="HOGENOM" id="CLU_018490_0_0_1"/>
<dbReference type="InterPro" id="IPR004776">
    <property type="entry name" value="Mem_transp_PIN-like"/>
</dbReference>
<evidence type="ECO:0000256" key="2">
    <source>
        <dbReference type="ARBA" id="ARBA00022692"/>
    </source>
</evidence>
<feature type="transmembrane region" description="Helical" evidence="5">
    <location>
        <begin position="433"/>
        <end position="458"/>
    </location>
</feature>